<evidence type="ECO:0000313" key="1">
    <source>
        <dbReference type="EMBL" id="AIM26322.1"/>
    </source>
</evidence>
<reference evidence="1 7" key="1">
    <citation type="journal article" date="2014" name="J. Bacteriol.">
        <title>Role of an Archaeal PitA Transporter in the Copper and Arsenic Resistance of Metallosphaera sedula, an Extreme Thermoacidophile.</title>
        <authorList>
            <person name="McCarthy S."/>
            <person name="Ai C."/>
            <person name="Wheaton G."/>
            <person name="Tevatia R."/>
            <person name="Eckrich V."/>
            <person name="Kelly R."/>
            <person name="Blum P."/>
        </authorList>
    </citation>
    <scope>NUCLEOTIDE SEQUENCE [LARGE SCALE GENOMIC DNA]</scope>
    <source>
        <strain evidence="1 7">CuR1</strain>
    </source>
</reference>
<dbReference type="RefSeq" id="WP_011921303.1">
    <property type="nucleotide sequence ID" value="NZ_AP019770.1"/>
</dbReference>
<dbReference type="EMBL" id="CP012172">
    <property type="protein sequence ID" value="AKV73332.1"/>
    <property type="molecule type" value="Genomic_DNA"/>
</dbReference>
<evidence type="ECO:0000313" key="5">
    <source>
        <dbReference type="EMBL" id="AKV80067.1"/>
    </source>
</evidence>
<evidence type="ECO:0000313" key="2">
    <source>
        <dbReference type="EMBL" id="AKV73332.1"/>
    </source>
</evidence>
<dbReference type="Proteomes" id="UP000062398">
    <property type="component" value="Chromosome"/>
</dbReference>
<sequence length="93" mass="10990">MSSRWAPRWELIKITVNGRQETVCYDQETKLYLCPRCGPECLKGGIPTSGSYFFNQQDLLNHLLAHRYELWNKKKHKEVEEEEEGGEEDEDEE</sequence>
<evidence type="ECO:0000313" key="6">
    <source>
        <dbReference type="EMBL" id="AKV82311.1"/>
    </source>
</evidence>
<dbReference type="OrthoDB" id="33957at2157"/>
<dbReference type="Proteomes" id="UP000061362">
    <property type="component" value="Chromosome"/>
</dbReference>
<reference evidence="6 8" key="3">
    <citation type="submission" date="2015-07" db="EMBL/GenBank/DDBJ databases">
        <title>Physiological, transcriptional responses and genome re-sequencing of acid resistant extremely thermoacidophilic Metallosphaera sedula SARC-M1.</title>
        <authorList>
            <person name="Ai C."/>
            <person name="McCarthy S."/>
            <person name="Eckrich V."/>
            <person name="Rudrappa D."/>
            <person name="Qiu G."/>
            <person name="Blum P."/>
        </authorList>
    </citation>
    <scope>NUCLEOTIDE SEQUENCE [LARGE SCALE GENOMIC DNA]</scope>
    <source>
        <strain evidence="6 8">SARC-M1</strain>
    </source>
</reference>
<evidence type="ECO:0000313" key="12">
    <source>
        <dbReference type="Proteomes" id="UP000068832"/>
    </source>
</evidence>
<dbReference type="Proteomes" id="UP000056255">
    <property type="component" value="Chromosome"/>
</dbReference>
<evidence type="ECO:0000313" key="4">
    <source>
        <dbReference type="EMBL" id="AKV77822.1"/>
    </source>
</evidence>
<organism evidence="1 7">
    <name type="scientific">Metallosphaera sedula</name>
    <dbReference type="NCBI Taxonomy" id="43687"/>
    <lineage>
        <taxon>Archaea</taxon>
        <taxon>Thermoproteota</taxon>
        <taxon>Thermoprotei</taxon>
        <taxon>Sulfolobales</taxon>
        <taxon>Sulfolobaceae</taxon>
        <taxon>Metallosphaera</taxon>
    </lineage>
</organism>
<dbReference type="EMBL" id="CP008822">
    <property type="protein sequence ID" value="AIM26322.1"/>
    <property type="molecule type" value="Genomic_DNA"/>
</dbReference>
<accession>A0A088E3D7</accession>
<dbReference type="EMBL" id="CP012174">
    <property type="protein sequence ID" value="AKV77822.1"/>
    <property type="molecule type" value="Genomic_DNA"/>
</dbReference>
<evidence type="ECO:0000313" key="9">
    <source>
        <dbReference type="Proteomes" id="UP000061362"/>
    </source>
</evidence>
<dbReference type="Proteomes" id="UP000062475">
    <property type="component" value="Chromosome"/>
</dbReference>
<evidence type="ECO:0000313" key="7">
    <source>
        <dbReference type="Proteomes" id="UP000029084"/>
    </source>
</evidence>
<proteinExistence type="predicted"/>
<dbReference type="Proteomes" id="UP000029084">
    <property type="component" value="Chromosome"/>
</dbReference>
<gene>
    <name evidence="1" type="ORF">HA72_0158</name>
    <name evidence="2" type="ORF">MsedA_0166</name>
    <name evidence="3" type="ORF">MsedB_0166</name>
    <name evidence="4" type="ORF">MsedC_0165</name>
    <name evidence="5" type="ORF">MsedD_0166</name>
    <name evidence="6" type="ORF">MsedE_0166</name>
</gene>
<dbReference type="EMBL" id="CP012173">
    <property type="protein sequence ID" value="AKV75576.1"/>
    <property type="molecule type" value="Genomic_DNA"/>
</dbReference>
<evidence type="ECO:0000313" key="3">
    <source>
        <dbReference type="EMBL" id="AKV75576.1"/>
    </source>
</evidence>
<name>A0A088E3D7_9CREN</name>
<dbReference type="GeneID" id="91754598"/>
<evidence type="ECO:0000313" key="8">
    <source>
        <dbReference type="Proteomes" id="UP000056255"/>
    </source>
</evidence>
<dbReference type="Proteomes" id="UP000068832">
    <property type="component" value="Chromosome"/>
</dbReference>
<dbReference type="EMBL" id="CP012176">
    <property type="protein sequence ID" value="AKV82311.1"/>
    <property type="molecule type" value="Genomic_DNA"/>
</dbReference>
<evidence type="ECO:0000313" key="11">
    <source>
        <dbReference type="Proteomes" id="UP000062475"/>
    </source>
</evidence>
<dbReference type="OMA" id="TRWLPKW"/>
<evidence type="ECO:0000313" key="10">
    <source>
        <dbReference type="Proteomes" id="UP000062398"/>
    </source>
</evidence>
<dbReference type="PATRIC" id="fig|43687.5.peg.161"/>
<dbReference type="AlphaFoldDB" id="A0A088E3D7"/>
<reference evidence="9 10" key="2">
    <citation type="journal article" date="2015" name="Genome Announc.">
        <title>Complete Genome Sequences of Evolved Arsenate-Resistant Metallosphaera sedula Strains.</title>
        <authorList>
            <person name="Ai C."/>
            <person name="McCarthy S."/>
            <person name="Schackwitz W."/>
            <person name="Martin J."/>
            <person name="Lipzen A."/>
            <person name="Blum P."/>
        </authorList>
    </citation>
    <scope>NUCLEOTIDE SEQUENCE [LARGE SCALE GENOMIC DNA]</scope>
    <source>
        <strain evidence="4 10">ARS120-1</strain>
        <strain evidence="5 9">ARS120-2</strain>
        <strain evidence="2 12">ARS50-1</strain>
        <strain evidence="3 11">ARS50-2</strain>
    </source>
</reference>
<protein>
    <submittedName>
        <fullName evidence="1">Uncharacterized protein</fullName>
    </submittedName>
</protein>
<dbReference type="EMBL" id="CP012175">
    <property type="protein sequence ID" value="AKV80067.1"/>
    <property type="molecule type" value="Genomic_DNA"/>
</dbReference>